<reference evidence="1 2" key="1">
    <citation type="submission" date="2024-09" db="EMBL/GenBank/DDBJ databases">
        <title>Itraconazole resistance in Madurella fahalii resulting from another homologue of gene encoding cytochrome P450 14-alpha sterol demethylase (CYP51).</title>
        <authorList>
            <person name="Yoshioka I."/>
            <person name="Fahal A.H."/>
            <person name="Kaneko S."/>
            <person name="Yaguchi T."/>
        </authorList>
    </citation>
    <scope>NUCLEOTIDE SEQUENCE [LARGE SCALE GENOMIC DNA]</scope>
    <source>
        <strain evidence="1 2">IFM 68171</strain>
    </source>
</reference>
<dbReference type="Proteomes" id="UP001628179">
    <property type="component" value="Unassembled WGS sequence"/>
</dbReference>
<accession>A0ABQ0GJ43</accession>
<keyword evidence="2" id="KW-1185">Reference proteome</keyword>
<proteinExistence type="predicted"/>
<dbReference type="SUPFAM" id="SSF109854">
    <property type="entry name" value="DinB/YfiT-like putative metalloenzymes"/>
    <property type="match status" value="1"/>
</dbReference>
<dbReference type="PANTHER" id="PTHR36922:SF1">
    <property type="entry name" value="DUF1993 DOMAIN-CONTAINING PROTEIN"/>
    <property type="match status" value="1"/>
</dbReference>
<comment type="caution">
    <text evidence="1">The sequence shown here is derived from an EMBL/GenBank/DDBJ whole genome shotgun (WGS) entry which is preliminary data.</text>
</comment>
<dbReference type="InterPro" id="IPR034660">
    <property type="entry name" value="DinB/YfiT-like"/>
</dbReference>
<evidence type="ECO:0000313" key="1">
    <source>
        <dbReference type="EMBL" id="GAB1317782.1"/>
    </source>
</evidence>
<dbReference type="GeneID" id="98178735"/>
<dbReference type="Pfam" id="PF09351">
    <property type="entry name" value="DUF1993"/>
    <property type="match status" value="1"/>
</dbReference>
<dbReference type="InterPro" id="IPR018531">
    <property type="entry name" value="DUF1993"/>
</dbReference>
<gene>
    <name evidence="1" type="ORF">MFIFM68171_07992</name>
</gene>
<sequence length="184" mass="20721">MSTIPFYDATIGTSTKSLKALLAILKIAKEHPDAASFPDARLYEDMKPFTFQVQTVSNFAKKLVERLAVRPADQPPLESWPDEEQTIDELIARVEKTLDLVATVKPEHLEGAANKRAQLPFGPELQAEMSGLDYVLNYMLPNLYFHLTTAYAILRMKGVPLGKADFLTPFVEKHFPKEKMLATR</sequence>
<name>A0ABQ0GJ43_9PEZI</name>
<protein>
    <recommendedName>
        <fullName evidence="3">DUF1993 domain-containing protein</fullName>
    </recommendedName>
</protein>
<dbReference type="EMBL" id="BAAFSV010000004">
    <property type="protein sequence ID" value="GAB1317782.1"/>
    <property type="molecule type" value="Genomic_DNA"/>
</dbReference>
<evidence type="ECO:0000313" key="2">
    <source>
        <dbReference type="Proteomes" id="UP001628179"/>
    </source>
</evidence>
<dbReference type="RefSeq" id="XP_070919513.1">
    <property type="nucleotide sequence ID" value="XM_071063412.1"/>
</dbReference>
<evidence type="ECO:0008006" key="3">
    <source>
        <dbReference type="Google" id="ProtNLM"/>
    </source>
</evidence>
<organism evidence="1 2">
    <name type="scientific">Madurella fahalii</name>
    <dbReference type="NCBI Taxonomy" id="1157608"/>
    <lineage>
        <taxon>Eukaryota</taxon>
        <taxon>Fungi</taxon>
        <taxon>Dikarya</taxon>
        <taxon>Ascomycota</taxon>
        <taxon>Pezizomycotina</taxon>
        <taxon>Sordariomycetes</taxon>
        <taxon>Sordariomycetidae</taxon>
        <taxon>Sordariales</taxon>
        <taxon>Sordariales incertae sedis</taxon>
        <taxon>Madurella</taxon>
    </lineage>
</organism>
<dbReference type="Gene3D" id="1.20.120.450">
    <property type="entry name" value="dinb family like domain"/>
    <property type="match status" value="1"/>
</dbReference>
<dbReference type="PANTHER" id="PTHR36922">
    <property type="entry name" value="BLL2446 PROTEIN"/>
    <property type="match status" value="1"/>
</dbReference>